<dbReference type="EMBL" id="VSSQ01001002">
    <property type="protein sequence ID" value="MPM04016.1"/>
    <property type="molecule type" value="Genomic_DNA"/>
</dbReference>
<proteinExistence type="predicted"/>
<accession>A0A644WJG1</accession>
<sequence length="96" mass="10769">MANQNYHNQLIGGTLGVTSMLLEDKLSLNWNNSFMLNKINSENGTVFNTGLNVGYRFLPQHSVTLNFNLINNSFSNSTTVPSFNEIRGDIGYVFTF</sequence>
<dbReference type="AlphaFoldDB" id="A0A644WJG1"/>
<name>A0A644WJG1_9ZZZZ</name>
<gene>
    <name evidence="1" type="ORF">SDC9_50283</name>
</gene>
<evidence type="ECO:0008006" key="2">
    <source>
        <dbReference type="Google" id="ProtNLM"/>
    </source>
</evidence>
<reference evidence="1" key="1">
    <citation type="submission" date="2019-08" db="EMBL/GenBank/DDBJ databases">
        <authorList>
            <person name="Kucharzyk K."/>
            <person name="Murdoch R.W."/>
            <person name="Higgins S."/>
            <person name="Loffler F."/>
        </authorList>
    </citation>
    <scope>NUCLEOTIDE SEQUENCE</scope>
</reference>
<protein>
    <recommendedName>
        <fullName evidence="2">Outer membrane protein beta-barrel domain-containing protein</fullName>
    </recommendedName>
</protein>
<comment type="caution">
    <text evidence="1">The sequence shown here is derived from an EMBL/GenBank/DDBJ whole genome shotgun (WGS) entry which is preliminary data.</text>
</comment>
<organism evidence="1">
    <name type="scientific">bioreactor metagenome</name>
    <dbReference type="NCBI Taxonomy" id="1076179"/>
    <lineage>
        <taxon>unclassified sequences</taxon>
        <taxon>metagenomes</taxon>
        <taxon>ecological metagenomes</taxon>
    </lineage>
</organism>
<evidence type="ECO:0000313" key="1">
    <source>
        <dbReference type="EMBL" id="MPM04016.1"/>
    </source>
</evidence>